<dbReference type="RefSeq" id="WP_281929819.1">
    <property type="nucleotide sequence ID" value="NZ_AP027142.1"/>
</dbReference>
<evidence type="ECO:0000313" key="1">
    <source>
        <dbReference type="EMBL" id="BDV32662.1"/>
    </source>
</evidence>
<keyword evidence="2" id="KW-1185">Reference proteome</keyword>
<dbReference type="InterPro" id="IPR006357">
    <property type="entry name" value="HAD-SF_hydro_IIA"/>
</dbReference>
<dbReference type="Gene3D" id="3.40.50.1000">
    <property type="entry name" value="HAD superfamily/HAD-like"/>
    <property type="match status" value="2"/>
</dbReference>
<dbReference type="InterPro" id="IPR036412">
    <property type="entry name" value="HAD-like_sf"/>
</dbReference>
<protein>
    <submittedName>
        <fullName evidence="1">Haloacid dehalogenase</fullName>
    </submittedName>
</protein>
<accession>A0ABN6VBN2</accession>
<dbReference type="Pfam" id="PF13242">
    <property type="entry name" value="Hydrolase_like"/>
    <property type="match status" value="1"/>
</dbReference>
<gene>
    <name evidence="1" type="ORF">SS37A_01910</name>
</gene>
<sequence>MTDVPMLSGLHELAGRYDALLCDVWGVLIDGKKHFPRAADALQRFRAQGGRVVLITNASRPDAEVRRQLLGLGLPEDAFDDLVSAGELTLREIVSRKGQACYHLGPPRDNGLFEEAGRRLGAPVAKVSPEEADYVVCTGLFAEREEIPQDYDERLAALKARDLTMLCANPDIVVAIGGDIVYCAGALAERYAAMGGKVLMFGKPHPPIYAAALERLAALRGGAVDKGRVFAMGDGALTDLAGAGMAGLDCVFVTDGVHAEELRPNGGAVDRDALARLTELAGARPVALASEVFW</sequence>
<dbReference type="EMBL" id="AP027142">
    <property type="protein sequence ID" value="BDV32662.1"/>
    <property type="molecule type" value="Genomic_DNA"/>
</dbReference>
<dbReference type="NCBIfam" id="TIGR01459">
    <property type="entry name" value="HAD-SF-IIA-hyp4"/>
    <property type="match status" value="1"/>
</dbReference>
<dbReference type="PANTHER" id="PTHR19288">
    <property type="entry name" value="4-NITROPHENYLPHOSPHATASE-RELATED"/>
    <property type="match status" value="1"/>
</dbReference>
<dbReference type="SUPFAM" id="SSF56784">
    <property type="entry name" value="HAD-like"/>
    <property type="match status" value="1"/>
</dbReference>
<proteinExistence type="predicted"/>
<dbReference type="Pfam" id="PF13344">
    <property type="entry name" value="Hydrolase_6"/>
    <property type="match status" value="1"/>
</dbReference>
<dbReference type="InterPro" id="IPR006356">
    <property type="entry name" value="HAD-SF_hydro_IIA_hyp3"/>
</dbReference>
<dbReference type="CDD" id="cd07525">
    <property type="entry name" value="HAD_like"/>
    <property type="match status" value="1"/>
</dbReference>
<dbReference type="NCBIfam" id="TIGR01460">
    <property type="entry name" value="HAD-SF-IIA"/>
    <property type="match status" value="1"/>
</dbReference>
<organism evidence="1 2">
    <name type="scientific">Methylocystis iwaonis</name>
    <dbReference type="NCBI Taxonomy" id="2885079"/>
    <lineage>
        <taxon>Bacteria</taxon>
        <taxon>Pseudomonadati</taxon>
        <taxon>Pseudomonadota</taxon>
        <taxon>Alphaproteobacteria</taxon>
        <taxon>Hyphomicrobiales</taxon>
        <taxon>Methylocystaceae</taxon>
        <taxon>Methylocystis</taxon>
    </lineage>
</organism>
<evidence type="ECO:0000313" key="2">
    <source>
        <dbReference type="Proteomes" id="UP001317629"/>
    </source>
</evidence>
<dbReference type="PANTHER" id="PTHR19288:SF90">
    <property type="entry name" value="OS08G0542600 PROTEIN"/>
    <property type="match status" value="1"/>
</dbReference>
<dbReference type="Proteomes" id="UP001317629">
    <property type="component" value="Chromosome"/>
</dbReference>
<name>A0ABN6VBN2_9HYPH</name>
<reference evidence="1 2" key="1">
    <citation type="journal article" date="2023" name="Int. J. Syst. Evol. Microbiol.">
        <title>Methylocystis iwaonis sp. nov., a type II methane-oxidizing bacterium from surface soil of a rice paddy field in Japan, and emended description of the genus Methylocystis (ex Whittenbury et al. 1970) Bowman et al. 1993.</title>
        <authorList>
            <person name="Kaise H."/>
            <person name="Sawadogo J.B."/>
            <person name="Alam M.S."/>
            <person name="Ueno C."/>
            <person name="Dianou D."/>
            <person name="Shinjo R."/>
            <person name="Asakawa S."/>
        </authorList>
    </citation>
    <scope>NUCLEOTIDE SEQUENCE [LARGE SCALE GENOMIC DNA]</scope>
    <source>
        <strain evidence="1 2">SS37A-Re</strain>
    </source>
</reference>
<dbReference type="InterPro" id="IPR023214">
    <property type="entry name" value="HAD_sf"/>
</dbReference>